<name>A0ABD5QX91_9EURY</name>
<dbReference type="Pfam" id="PF00581">
    <property type="entry name" value="Rhodanese"/>
    <property type="match status" value="1"/>
</dbReference>
<dbReference type="InterPro" id="IPR051682">
    <property type="entry name" value="Mito_Persulfide_Diox"/>
</dbReference>
<dbReference type="PROSITE" id="PS50206">
    <property type="entry name" value="RHODANESE_3"/>
    <property type="match status" value="1"/>
</dbReference>
<accession>A0ABD5QX91</accession>
<keyword evidence="5" id="KW-1185">Reference proteome</keyword>
<dbReference type="Pfam" id="PF00753">
    <property type="entry name" value="Lactamase_B"/>
    <property type="match status" value="1"/>
</dbReference>
<dbReference type="AlphaFoldDB" id="A0ABD5QX91"/>
<organism evidence="4 5">
    <name type="scientific">Halorubrum rubrum</name>
    <dbReference type="NCBI Taxonomy" id="1126240"/>
    <lineage>
        <taxon>Archaea</taxon>
        <taxon>Methanobacteriati</taxon>
        <taxon>Methanobacteriota</taxon>
        <taxon>Stenosarchaea group</taxon>
        <taxon>Halobacteria</taxon>
        <taxon>Halobacteriales</taxon>
        <taxon>Haloferacaceae</taxon>
        <taxon>Halorubrum</taxon>
    </lineage>
</organism>
<dbReference type="SMART" id="SM00849">
    <property type="entry name" value="Lactamase_B"/>
    <property type="match status" value="1"/>
</dbReference>
<dbReference type="GO" id="GO:0046872">
    <property type="term" value="F:metal ion binding"/>
    <property type="evidence" value="ECO:0007669"/>
    <property type="project" value="UniProtKB-KW"/>
</dbReference>
<keyword evidence="1" id="KW-0479">Metal-binding</keyword>
<comment type="caution">
    <text evidence="4">The sequence shown here is derived from an EMBL/GenBank/DDBJ whole genome shotgun (WGS) entry which is preliminary data.</text>
</comment>
<dbReference type="CDD" id="cd07724">
    <property type="entry name" value="POD-like_MBL-fold"/>
    <property type="match status" value="1"/>
</dbReference>
<dbReference type="Gene3D" id="3.60.15.10">
    <property type="entry name" value="Ribonuclease Z/Hydroxyacylglutathione hydrolase-like"/>
    <property type="match status" value="1"/>
</dbReference>
<evidence type="ECO:0000256" key="1">
    <source>
        <dbReference type="ARBA" id="ARBA00022723"/>
    </source>
</evidence>
<dbReference type="SUPFAM" id="SSF56281">
    <property type="entry name" value="Metallo-hydrolase/oxidoreductase"/>
    <property type="match status" value="1"/>
</dbReference>
<dbReference type="SUPFAM" id="SSF52821">
    <property type="entry name" value="Rhodanese/Cell cycle control phosphatase"/>
    <property type="match status" value="1"/>
</dbReference>
<dbReference type="InterPro" id="IPR001763">
    <property type="entry name" value="Rhodanese-like_dom"/>
</dbReference>
<dbReference type="RefSeq" id="WP_256412015.1">
    <property type="nucleotide sequence ID" value="NZ_JANHDM010000007.1"/>
</dbReference>
<dbReference type="InterPro" id="IPR044528">
    <property type="entry name" value="POD-like_MBL-fold"/>
</dbReference>
<dbReference type="InterPro" id="IPR001279">
    <property type="entry name" value="Metallo-B-lactamas"/>
</dbReference>
<dbReference type="InterPro" id="IPR036866">
    <property type="entry name" value="RibonucZ/Hydroxyglut_hydro"/>
</dbReference>
<dbReference type="CDD" id="cd00158">
    <property type="entry name" value="RHOD"/>
    <property type="match status" value="1"/>
</dbReference>
<dbReference type="InterPro" id="IPR036873">
    <property type="entry name" value="Rhodanese-like_dom_sf"/>
</dbReference>
<evidence type="ECO:0000313" key="4">
    <source>
        <dbReference type="EMBL" id="MFC5277290.1"/>
    </source>
</evidence>
<evidence type="ECO:0000313" key="5">
    <source>
        <dbReference type="Proteomes" id="UP001596118"/>
    </source>
</evidence>
<feature type="domain" description="Rhodanese" evidence="3">
    <location>
        <begin position="20"/>
        <end position="115"/>
    </location>
</feature>
<reference evidence="4 5" key="1">
    <citation type="journal article" date="2019" name="Int. J. Syst. Evol. Microbiol.">
        <title>The Global Catalogue of Microorganisms (GCM) 10K type strain sequencing project: providing services to taxonomists for standard genome sequencing and annotation.</title>
        <authorList>
            <consortium name="The Broad Institute Genomics Platform"/>
            <consortium name="The Broad Institute Genome Sequencing Center for Infectious Disease"/>
            <person name="Wu L."/>
            <person name="Ma J."/>
        </authorList>
    </citation>
    <scope>NUCLEOTIDE SEQUENCE [LARGE SCALE GENOMIC DNA]</scope>
    <source>
        <strain evidence="4 5">CGMCC 1.12124</strain>
    </source>
</reference>
<dbReference type="PANTHER" id="PTHR43084:SF1">
    <property type="entry name" value="PERSULFIDE DIOXYGENASE ETHE1, MITOCHONDRIAL"/>
    <property type="match status" value="1"/>
</dbReference>
<evidence type="ECO:0000259" key="3">
    <source>
        <dbReference type="PROSITE" id="PS50206"/>
    </source>
</evidence>
<proteinExistence type="predicted"/>
<evidence type="ECO:0000256" key="2">
    <source>
        <dbReference type="SAM" id="MobiDB-lite"/>
    </source>
</evidence>
<dbReference type="Gene3D" id="3.40.250.10">
    <property type="entry name" value="Rhodanese-like domain"/>
    <property type="match status" value="1"/>
</dbReference>
<dbReference type="EMBL" id="JBHSKY010000001">
    <property type="protein sequence ID" value="MFC5277290.1"/>
    <property type="molecule type" value="Genomic_DNA"/>
</dbReference>
<protein>
    <submittedName>
        <fullName evidence="4">Rhodanese-like domain-containing protein</fullName>
    </submittedName>
</protein>
<dbReference type="Proteomes" id="UP001596118">
    <property type="component" value="Unassembled WGS sequence"/>
</dbReference>
<sequence>MVETISANEFRDMVDAARRGEREFAVVDTRPEESYRGWRIAGAVNYVYKPFHRFDPDEFEAATGIGPEETVVTVCAKGKSSHALADDLVAAGYGDVYAIDDGMRGWSAVYDRAEVPLPDAGDDPLEVVQIQRRAKGCLGYLIVGGRADAGDDGDTASDPDDSRVAVADSGGSRVAIAVDVSRHGEEWRAAAAERDASITAVLDTHVHADHLSGGRALADELGVPYVLPAAAEARDVTDDFEPIERNETLSVGGVDVKALATPGHTDDGASYLVGRSAVLTGDTLFTEGVGRTELQFAADGADGSDGDGTRNGGADRESAGARTGAKRLYDSLHGTLLAEPDDVVVLPGHFSVANDGTTGDAIPGEPVATTVGAARRGIGILGLDREGFVEEITATLPEKPPNYESVIAANRGVEEPADEVAAIELEMGPNRCAAEPAPEPEAGD</sequence>
<gene>
    <name evidence="4" type="ORF">ACFPM1_00715</name>
</gene>
<dbReference type="PANTHER" id="PTHR43084">
    <property type="entry name" value="PERSULFIDE DIOXYGENASE ETHE1"/>
    <property type="match status" value="1"/>
</dbReference>
<feature type="region of interest" description="Disordered" evidence="2">
    <location>
        <begin position="296"/>
        <end position="323"/>
    </location>
</feature>
<dbReference type="SMART" id="SM00450">
    <property type="entry name" value="RHOD"/>
    <property type="match status" value="1"/>
</dbReference>